<evidence type="ECO:0000256" key="1">
    <source>
        <dbReference type="SAM" id="Phobius"/>
    </source>
</evidence>
<keyword evidence="3" id="KW-0378">Hydrolase</keyword>
<dbReference type="GO" id="GO:0008237">
    <property type="term" value="F:metallopeptidase activity"/>
    <property type="evidence" value="ECO:0007669"/>
    <property type="project" value="UniProtKB-KW"/>
</dbReference>
<feature type="transmembrane region" description="Helical" evidence="1">
    <location>
        <begin position="47"/>
        <end position="70"/>
    </location>
</feature>
<dbReference type="PANTHER" id="PTHR35797:SF1">
    <property type="entry name" value="PROTEASE"/>
    <property type="match status" value="1"/>
</dbReference>
<keyword evidence="3" id="KW-0645">Protease</keyword>
<name>A0ABX7S9M2_9BACT</name>
<evidence type="ECO:0000313" key="4">
    <source>
        <dbReference type="Proteomes" id="UP000671862"/>
    </source>
</evidence>
<organism evidence="3 4">
    <name type="scientific">Thermosipho ferrireducens</name>
    <dbReference type="NCBI Taxonomy" id="2571116"/>
    <lineage>
        <taxon>Bacteria</taxon>
        <taxon>Thermotogati</taxon>
        <taxon>Thermotogota</taxon>
        <taxon>Thermotogae</taxon>
        <taxon>Thermotogales</taxon>
        <taxon>Fervidobacteriaceae</taxon>
        <taxon>Thermosipho</taxon>
    </lineage>
</organism>
<feature type="transmembrane region" description="Helical" evidence="1">
    <location>
        <begin position="208"/>
        <end position="226"/>
    </location>
</feature>
<feature type="transmembrane region" description="Helical" evidence="1">
    <location>
        <begin position="138"/>
        <end position="157"/>
    </location>
</feature>
<feature type="transmembrane region" description="Helical" evidence="1">
    <location>
        <begin position="96"/>
        <end position="118"/>
    </location>
</feature>
<reference evidence="3 4" key="1">
    <citation type="submission" date="2021-03" db="EMBL/GenBank/DDBJ databases">
        <title>Thermosipho ferrireducens sp.nov., an anaerobic thermophilic iron-reducing bacterium isolated from a deep-sea hydrothermal sulfide deposits.</title>
        <authorList>
            <person name="Zeng X."/>
            <person name="Chen Y."/>
            <person name="Shao Z."/>
        </authorList>
    </citation>
    <scope>NUCLEOTIDE SEQUENCE [LARGE SCALE GENOMIC DNA]</scope>
    <source>
        <strain evidence="3 4">JL129W03</strain>
    </source>
</reference>
<dbReference type="EMBL" id="CP071446">
    <property type="protein sequence ID" value="QTA38570.1"/>
    <property type="molecule type" value="Genomic_DNA"/>
</dbReference>
<dbReference type="Proteomes" id="UP000671862">
    <property type="component" value="Chromosome"/>
</dbReference>
<dbReference type="RefSeq" id="WP_207567287.1">
    <property type="nucleotide sequence ID" value="NZ_CP071446.1"/>
</dbReference>
<evidence type="ECO:0000313" key="3">
    <source>
        <dbReference type="EMBL" id="QTA38570.1"/>
    </source>
</evidence>
<sequence>MLNSLQKSNKVTIKIYENSNPWIFFILTLSISWFFWMWIILSGWNVWKVPGIIFGALGLFGPTFAEIFLISKSNNKERWKDYWHRVFSFKQIGKKWFLIIIIIFPLIHAIITLASLITGTHLPSFETAKNLISNPWKILPFAIFVLLFGPIPEELGWRGYALDGLQTKYNALVSSFILGTVWSFWHIPLFFIKGTFQYEQLKFGTLDFWLYILGPIIISILFTWIYNNTNRSTLSAILFHFTINFTGELIPLTERGRIYSLILITLLSIVIVITMDPKTLAEKAIKISEI</sequence>
<evidence type="ECO:0000259" key="2">
    <source>
        <dbReference type="Pfam" id="PF02517"/>
    </source>
</evidence>
<feature type="transmembrane region" description="Helical" evidence="1">
    <location>
        <begin position="258"/>
        <end position="275"/>
    </location>
</feature>
<feature type="transmembrane region" description="Helical" evidence="1">
    <location>
        <begin position="21"/>
        <end position="41"/>
    </location>
</feature>
<keyword evidence="1" id="KW-1133">Transmembrane helix</keyword>
<dbReference type="PANTHER" id="PTHR35797">
    <property type="entry name" value="PROTEASE-RELATED"/>
    <property type="match status" value="1"/>
</dbReference>
<keyword evidence="3" id="KW-0482">Metalloprotease</keyword>
<dbReference type="InterPro" id="IPR003675">
    <property type="entry name" value="Rce1/LyrA-like_dom"/>
</dbReference>
<keyword evidence="1" id="KW-0812">Transmembrane</keyword>
<feature type="transmembrane region" description="Helical" evidence="1">
    <location>
        <begin position="169"/>
        <end position="188"/>
    </location>
</feature>
<dbReference type="Pfam" id="PF02517">
    <property type="entry name" value="Rce1-like"/>
    <property type="match status" value="1"/>
</dbReference>
<accession>A0ABX7S9M2</accession>
<feature type="domain" description="CAAX prenyl protease 2/Lysostaphin resistance protein A-like" evidence="2">
    <location>
        <begin position="136"/>
        <end position="245"/>
    </location>
</feature>
<keyword evidence="1" id="KW-0472">Membrane</keyword>
<gene>
    <name evidence="3" type="ORF">JYK00_03390</name>
</gene>
<keyword evidence="4" id="KW-1185">Reference proteome</keyword>
<proteinExistence type="predicted"/>
<dbReference type="InterPro" id="IPR042150">
    <property type="entry name" value="MmRce1-like"/>
</dbReference>
<protein>
    <submittedName>
        <fullName evidence="3">CPBP family intramembrane metalloprotease</fullName>
    </submittedName>
</protein>